<dbReference type="InterPro" id="IPR036513">
    <property type="entry name" value="STAS_dom_sf"/>
</dbReference>
<dbReference type="RefSeq" id="WP_045582204.1">
    <property type="nucleotide sequence ID" value="NZ_CP012401.1"/>
</dbReference>
<dbReference type="AlphaFoldDB" id="A0AAC8ZUE9"/>
<dbReference type="NCBIfam" id="TIGR00377">
    <property type="entry name" value="ant_ant_sig"/>
    <property type="match status" value="1"/>
</dbReference>
<organism evidence="4 5">
    <name type="scientific">Azospirillum thiophilum</name>
    <dbReference type="NCBI Taxonomy" id="528244"/>
    <lineage>
        <taxon>Bacteria</taxon>
        <taxon>Pseudomonadati</taxon>
        <taxon>Pseudomonadota</taxon>
        <taxon>Alphaproteobacteria</taxon>
        <taxon>Rhodospirillales</taxon>
        <taxon>Azospirillaceae</taxon>
        <taxon>Azospirillum</taxon>
    </lineage>
</organism>
<evidence type="ECO:0000256" key="2">
    <source>
        <dbReference type="RuleBase" id="RU003749"/>
    </source>
</evidence>
<feature type="domain" description="STAS" evidence="3">
    <location>
        <begin position="1"/>
        <end position="101"/>
    </location>
</feature>
<dbReference type="CDD" id="cd07043">
    <property type="entry name" value="STAS_anti-anti-sigma_factors"/>
    <property type="match status" value="1"/>
</dbReference>
<dbReference type="PANTHER" id="PTHR33495">
    <property type="entry name" value="ANTI-SIGMA FACTOR ANTAGONIST TM_1081-RELATED-RELATED"/>
    <property type="match status" value="1"/>
</dbReference>
<dbReference type="GO" id="GO:0043856">
    <property type="term" value="F:anti-sigma factor antagonist activity"/>
    <property type="evidence" value="ECO:0007669"/>
    <property type="project" value="InterPro"/>
</dbReference>
<name>A0AAC8ZUE9_9PROT</name>
<dbReference type="EMBL" id="CP012401">
    <property type="protein sequence ID" value="ALG71680.1"/>
    <property type="molecule type" value="Genomic_DNA"/>
</dbReference>
<sequence>MDYAVRDSGGVRELELRGQLTFEADAGFRQILEAWEKSGVRECVLNLAAVDFIDSAGLGLLVLANNAARRTDVLLRLKHPRGQVREMIEISEFHTIIPCEF</sequence>
<reference evidence="4 5" key="2">
    <citation type="journal article" date="2016" name="Genome Announc.">
        <title>Complete Genome Sequence of a Strain of Azospirillum thiophilum Isolated from a Sulfide Spring.</title>
        <authorList>
            <person name="Fomenkov A."/>
            <person name="Vincze T."/>
            <person name="Grabovich M."/>
            <person name="Anton B.P."/>
            <person name="Dubinina G."/>
            <person name="Orlova M."/>
            <person name="Belousova E."/>
            <person name="Roberts R.J."/>
        </authorList>
    </citation>
    <scope>NUCLEOTIDE SEQUENCE [LARGE SCALE GENOMIC DNA]</scope>
    <source>
        <strain evidence="4 5">BV-S</strain>
    </source>
</reference>
<proteinExistence type="inferred from homology"/>
<dbReference type="Pfam" id="PF01740">
    <property type="entry name" value="STAS"/>
    <property type="match status" value="1"/>
</dbReference>
<evidence type="ECO:0000313" key="4">
    <source>
        <dbReference type="EMBL" id="ALG71680.1"/>
    </source>
</evidence>
<dbReference type="Gene3D" id="3.30.750.24">
    <property type="entry name" value="STAS domain"/>
    <property type="match status" value="1"/>
</dbReference>
<gene>
    <name evidence="4" type="ORF">AL072_12995</name>
</gene>
<dbReference type="InterPro" id="IPR002645">
    <property type="entry name" value="STAS_dom"/>
</dbReference>
<dbReference type="KEGG" id="ati:AL072_12995"/>
<dbReference type="InterPro" id="IPR003658">
    <property type="entry name" value="Anti-sigma_ant"/>
</dbReference>
<accession>A0AAC8ZUE9</accession>
<reference evidence="5" key="1">
    <citation type="submission" date="2015-08" db="EMBL/GenBank/DDBJ databases">
        <title>Complete Genome Sequence of Azospirillum thiophilum BV-S.</title>
        <authorList>
            <person name="Fomenkov A."/>
            <person name="Vincze T."/>
            <person name="Grabovich M."/>
            <person name="Dubinina G."/>
            <person name="Orlova M."/>
            <person name="Belousova E."/>
            <person name="Roberts R.J."/>
        </authorList>
    </citation>
    <scope>NUCLEOTIDE SEQUENCE [LARGE SCALE GENOMIC DNA]</scope>
    <source>
        <strain evidence="5">BV-S</strain>
    </source>
</reference>
<evidence type="ECO:0000313" key="5">
    <source>
        <dbReference type="Proteomes" id="UP000069935"/>
    </source>
</evidence>
<dbReference type="PROSITE" id="PS50801">
    <property type="entry name" value="STAS"/>
    <property type="match status" value="1"/>
</dbReference>
<evidence type="ECO:0000256" key="1">
    <source>
        <dbReference type="ARBA" id="ARBA00009013"/>
    </source>
</evidence>
<comment type="similarity">
    <text evidence="1 2">Belongs to the anti-sigma-factor antagonist family.</text>
</comment>
<protein>
    <recommendedName>
        <fullName evidence="2">Anti-sigma factor antagonist</fullName>
    </recommendedName>
</protein>
<dbReference type="PANTHER" id="PTHR33495:SF2">
    <property type="entry name" value="ANTI-SIGMA FACTOR ANTAGONIST TM_1081-RELATED"/>
    <property type="match status" value="1"/>
</dbReference>
<evidence type="ECO:0000259" key="3">
    <source>
        <dbReference type="PROSITE" id="PS50801"/>
    </source>
</evidence>
<keyword evidence="5" id="KW-1185">Reference proteome</keyword>
<dbReference type="Proteomes" id="UP000069935">
    <property type="component" value="Chromosome 1"/>
</dbReference>
<dbReference type="SUPFAM" id="SSF52091">
    <property type="entry name" value="SpoIIaa-like"/>
    <property type="match status" value="1"/>
</dbReference>